<dbReference type="EMBL" id="CAJNOR010004083">
    <property type="protein sequence ID" value="CAF1473756.1"/>
    <property type="molecule type" value="Genomic_DNA"/>
</dbReference>
<keyword evidence="3" id="KW-0479">Metal-binding</keyword>
<proteinExistence type="inferred from homology"/>
<dbReference type="PANTHER" id="PTHR43226">
    <property type="entry name" value="XAA-PRO AMINOPEPTIDASE 3"/>
    <property type="match status" value="1"/>
</dbReference>
<comment type="similarity">
    <text evidence="2">Belongs to the peptidase M24B family.</text>
</comment>
<dbReference type="Gene3D" id="3.90.230.10">
    <property type="entry name" value="Creatinase/methionine aminopeptidase superfamily"/>
    <property type="match status" value="1"/>
</dbReference>
<dbReference type="GO" id="GO:0005739">
    <property type="term" value="C:mitochondrion"/>
    <property type="evidence" value="ECO:0007669"/>
    <property type="project" value="TreeGrafter"/>
</dbReference>
<evidence type="ECO:0000256" key="4">
    <source>
        <dbReference type="ARBA" id="ARBA00022801"/>
    </source>
</evidence>
<reference evidence="7" key="1">
    <citation type="submission" date="2021-02" db="EMBL/GenBank/DDBJ databases">
        <authorList>
            <person name="Nowell W R."/>
        </authorList>
    </citation>
    <scope>NUCLEOTIDE SEQUENCE</scope>
</reference>
<name>A0A814ABT0_ADIRI</name>
<protein>
    <recommendedName>
        <fullName evidence="6">Aminopeptidase P N-terminal domain-containing protein</fullName>
    </recommendedName>
</protein>
<dbReference type="Proteomes" id="UP000663852">
    <property type="component" value="Unassembled WGS sequence"/>
</dbReference>
<dbReference type="InterPro" id="IPR000994">
    <property type="entry name" value="Pept_M24"/>
</dbReference>
<accession>A0A814ABT0</accession>
<sequence length="483" mass="55688">MFTIRSKSLIRSFLRHSHTYIDHYDLSTTGISLNEFQQRRQALVNLIRNYIKTQKEHKTSTNFTICLPASSRLFMGPDVAYFPFKQQSDFYYLTGCMQPDALLLLGGNDQTYSTSLFLSPCPMTLIDEYERWFGPTIKNKEKICEIFGIDHVYPMNQLTTWKIPSSSVLFHNSQLIDDASINKKNLVPFFKRFSSSTVCSQLNHFLHSLRSIKSSAEQDLLRQACQLTSTAFIQTIKNCKKRIDNEHLIQARFQYECARLGSTSMAFYPVVAAKGRSNVLHYQKNDQPITKDDLIMLDGGCLYKQYAGDITRLWPMNGRFNSAQQQLYEILLTVQKDLIEYFSSGDKSVSRSKLNALADQYMIKYLREEFILSRSIDERDAKRIVNDLCPTSVSHHLGLDVHDCEAISFSEPLQSGNVITIEPGLYIPWDYQDVPSIYRGFATRIEDDVLITDQGYEVLTKLCPKEVNDLYKLLDERDRTPIE</sequence>
<dbReference type="Proteomes" id="UP000663828">
    <property type="component" value="Unassembled WGS sequence"/>
</dbReference>
<dbReference type="OrthoDB" id="4215474at2759"/>
<feature type="domain" description="Aminopeptidase P N-terminal" evidence="6">
    <location>
        <begin position="31"/>
        <end position="180"/>
    </location>
</feature>
<keyword evidence="5" id="KW-0464">Manganese</keyword>
<dbReference type="PANTHER" id="PTHR43226:SF4">
    <property type="entry name" value="XAA-PRO AMINOPEPTIDASE 3"/>
    <property type="match status" value="1"/>
</dbReference>
<gene>
    <name evidence="7" type="ORF">EDS130_LOCUS10226</name>
    <name evidence="8" type="ORF">XAT740_LOCUS38136</name>
</gene>
<dbReference type="InterPro" id="IPR029149">
    <property type="entry name" value="Creatin/AminoP/Spt16_N"/>
</dbReference>
<dbReference type="Pfam" id="PF00557">
    <property type="entry name" value="Peptidase_M24"/>
    <property type="match status" value="1"/>
</dbReference>
<keyword evidence="4" id="KW-0378">Hydrolase</keyword>
<evidence type="ECO:0000259" key="6">
    <source>
        <dbReference type="SMART" id="SM01011"/>
    </source>
</evidence>
<dbReference type="SUPFAM" id="SSF55920">
    <property type="entry name" value="Creatinase/aminopeptidase"/>
    <property type="match status" value="1"/>
</dbReference>
<dbReference type="GO" id="GO:0006508">
    <property type="term" value="P:proteolysis"/>
    <property type="evidence" value="ECO:0007669"/>
    <property type="project" value="TreeGrafter"/>
</dbReference>
<evidence type="ECO:0000313" key="10">
    <source>
        <dbReference type="Proteomes" id="UP000663852"/>
    </source>
</evidence>
<dbReference type="EMBL" id="CAJNOJ010000035">
    <property type="protein sequence ID" value="CAF0910036.1"/>
    <property type="molecule type" value="Genomic_DNA"/>
</dbReference>
<dbReference type="InterPro" id="IPR007865">
    <property type="entry name" value="Aminopep_P_N"/>
</dbReference>
<comment type="caution">
    <text evidence="7">The sequence shown here is derived from an EMBL/GenBank/DDBJ whole genome shotgun (WGS) entry which is preliminary data.</text>
</comment>
<dbReference type="SUPFAM" id="SSF53092">
    <property type="entry name" value="Creatinase/prolidase N-terminal domain"/>
    <property type="match status" value="1"/>
</dbReference>
<dbReference type="AlphaFoldDB" id="A0A814ABT0"/>
<evidence type="ECO:0000313" key="9">
    <source>
        <dbReference type="Proteomes" id="UP000663828"/>
    </source>
</evidence>
<dbReference type="GO" id="GO:0070006">
    <property type="term" value="F:metalloaminopeptidase activity"/>
    <property type="evidence" value="ECO:0007669"/>
    <property type="project" value="InterPro"/>
</dbReference>
<evidence type="ECO:0000256" key="1">
    <source>
        <dbReference type="ARBA" id="ARBA00001936"/>
    </source>
</evidence>
<organism evidence="7 10">
    <name type="scientific">Adineta ricciae</name>
    <name type="common">Rotifer</name>
    <dbReference type="NCBI Taxonomy" id="249248"/>
    <lineage>
        <taxon>Eukaryota</taxon>
        <taxon>Metazoa</taxon>
        <taxon>Spiralia</taxon>
        <taxon>Gnathifera</taxon>
        <taxon>Rotifera</taxon>
        <taxon>Eurotatoria</taxon>
        <taxon>Bdelloidea</taxon>
        <taxon>Adinetida</taxon>
        <taxon>Adinetidae</taxon>
        <taxon>Adineta</taxon>
    </lineage>
</organism>
<dbReference type="InterPro" id="IPR052433">
    <property type="entry name" value="X-Pro_dipept-like"/>
</dbReference>
<evidence type="ECO:0000256" key="3">
    <source>
        <dbReference type="ARBA" id="ARBA00022723"/>
    </source>
</evidence>
<comment type="cofactor">
    <cofactor evidence="1">
        <name>Mn(2+)</name>
        <dbReference type="ChEBI" id="CHEBI:29035"/>
    </cofactor>
</comment>
<evidence type="ECO:0000313" key="7">
    <source>
        <dbReference type="EMBL" id="CAF0910036.1"/>
    </source>
</evidence>
<evidence type="ECO:0000313" key="8">
    <source>
        <dbReference type="EMBL" id="CAF1473756.1"/>
    </source>
</evidence>
<evidence type="ECO:0000256" key="5">
    <source>
        <dbReference type="ARBA" id="ARBA00023211"/>
    </source>
</evidence>
<dbReference type="InterPro" id="IPR036005">
    <property type="entry name" value="Creatinase/aminopeptidase-like"/>
</dbReference>
<dbReference type="GO" id="GO:0030145">
    <property type="term" value="F:manganese ion binding"/>
    <property type="evidence" value="ECO:0007669"/>
    <property type="project" value="InterPro"/>
</dbReference>
<keyword evidence="9" id="KW-1185">Reference proteome</keyword>
<dbReference type="SMART" id="SM01011">
    <property type="entry name" value="AMP_N"/>
    <property type="match status" value="1"/>
</dbReference>
<dbReference type="Gene3D" id="3.40.350.10">
    <property type="entry name" value="Creatinase/prolidase N-terminal domain"/>
    <property type="match status" value="1"/>
</dbReference>
<dbReference type="Pfam" id="PF05195">
    <property type="entry name" value="AMP_N"/>
    <property type="match status" value="1"/>
</dbReference>
<evidence type="ECO:0000256" key="2">
    <source>
        <dbReference type="ARBA" id="ARBA00008766"/>
    </source>
</evidence>